<keyword evidence="9" id="KW-0255">Endonuclease</keyword>
<evidence type="ECO:0000256" key="20">
    <source>
        <dbReference type="ARBA" id="ARBA00048173"/>
    </source>
</evidence>
<evidence type="ECO:0000256" key="5">
    <source>
        <dbReference type="ARBA" id="ARBA00022695"/>
    </source>
</evidence>
<dbReference type="Gene3D" id="3.30.420.10">
    <property type="entry name" value="Ribonuclease H-like superfamily/Ribonuclease H"/>
    <property type="match status" value="1"/>
</dbReference>
<evidence type="ECO:0000256" key="10">
    <source>
        <dbReference type="ARBA" id="ARBA00022801"/>
    </source>
</evidence>
<keyword evidence="10" id="KW-0378">Hydrolase</keyword>
<dbReference type="GO" id="GO:0046872">
    <property type="term" value="F:metal ion binding"/>
    <property type="evidence" value="ECO:0007669"/>
    <property type="project" value="UniProtKB-KW"/>
</dbReference>
<evidence type="ECO:0000256" key="3">
    <source>
        <dbReference type="ARBA" id="ARBA00022612"/>
    </source>
</evidence>
<dbReference type="InterPro" id="IPR039537">
    <property type="entry name" value="Retrotran_Ty1/copia-like"/>
</dbReference>
<dbReference type="GO" id="GO:0005634">
    <property type="term" value="C:nucleus"/>
    <property type="evidence" value="ECO:0007669"/>
    <property type="project" value="UniProtKB-ARBA"/>
</dbReference>
<dbReference type="PROSITE" id="PS50994">
    <property type="entry name" value="INTEGRASE"/>
    <property type="match status" value="1"/>
</dbReference>
<dbReference type="Proteomes" id="UP000245464">
    <property type="component" value="Chromosome 2"/>
</dbReference>
<gene>
    <name evidence="24" type="ORF">PtrM4_056820</name>
</gene>
<feature type="domain" description="Integrase catalytic" evidence="23">
    <location>
        <begin position="208"/>
        <end position="362"/>
    </location>
</feature>
<evidence type="ECO:0000313" key="25">
    <source>
        <dbReference type="Proteomes" id="UP000245464"/>
    </source>
</evidence>
<dbReference type="EMBL" id="NQIK02000002">
    <property type="protein sequence ID" value="KAF7574059.1"/>
    <property type="molecule type" value="Genomic_DNA"/>
</dbReference>
<dbReference type="GO" id="GO:0004519">
    <property type="term" value="F:endonuclease activity"/>
    <property type="evidence" value="ECO:0007669"/>
    <property type="project" value="UniProtKB-KW"/>
</dbReference>
<keyword evidence="16" id="KW-0808">Transferase</keyword>
<evidence type="ECO:0000256" key="7">
    <source>
        <dbReference type="ARBA" id="ARBA00022723"/>
    </source>
</evidence>
<keyword evidence="15" id="KW-0695">RNA-directed DNA polymerase</keyword>
<accession>A0A834VTI6</accession>
<dbReference type="GO" id="GO:0003677">
    <property type="term" value="F:DNA binding"/>
    <property type="evidence" value="ECO:0007669"/>
    <property type="project" value="UniProtKB-KW"/>
</dbReference>
<dbReference type="InterPro" id="IPR054722">
    <property type="entry name" value="PolX-like_BBD"/>
</dbReference>
<evidence type="ECO:0000256" key="13">
    <source>
        <dbReference type="ARBA" id="ARBA00022884"/>
    </source>
</evidence>
<proteinExistence type="predicted"/>
<dbReference type="AlphaFoldDB" id="A0A834VTI6"/>
<evidence type="ECO:0000256" key="16">
    <source>
        <dbReference type="ARBA" id="ARBA00022932"/>
    </source>
</evidence>
<dbReference type="GO" id="GO:0003964">
    <property type="term" value="F:RNA-directed DNA polymerase activity"/>
    <property type="evidence" value="ECO:0007669"/>
    <property type="project" value="UniProtKB-KW"/>
</dbReference>
<keyword evidence="12" id="KW-0460">Magnesium</keyword>
<evidence type="ECO:0000256" key="14">
    <source>
        <dbReference type="ARBA" id="ARBA00022908"/>
    </source>
</evidence>
<dbReference type="Pfam" id="PF22936">
    <property type="entry name" value="Pol_BBD"/>
    <property type="match status" value="1"/>
</dbReference>
<keyword evidence="11" id="KW-0067">ATP-binding</keyword>
<evidence type="ECO:0000256" key="6">
    <source>
        <dbReference type="ARBA" id="ARBA00022722"/>
    </source>
</evidence>
<name>A0A834VTI6_9PLEO</name>
<keyword evidence="2" id="KW-0815">Transposition</keyword>
<evidence type="ECO:0000256" key="12">
    <source>
        <dbReference type="ARBA" id="ARBA00022842"/>
    </source>
</evidence>
<dbReference type="InterPro" id="IPR001584">
    <property type="entry name" value="Integrase_cat-core"/>
</dbReference>
<dbReference type="Pfam" id="PF13976">
    <property type="entry name" value="gag_pre-integrs"/>
    <property type="match status" value="1"/>
</dbReference>
<dbReference type="PANTHER" id="PTHR42648:SF11">
    <property type="entry name" value="TRANSPOSON TY4-P GAG-POL POLYPROTEIN"/>
    <property type="match status" value="1"/>
</dbReference>
<evidence type="ECO:0000256" key="8">
    <source>
        <dbReference type="ARBA" id="ARBA00022741"/>
    </source>
</evidence>
<dbReference type="InterPro" id="IPR036397">
    <property type="entry name" value="RNaseH_sf"/>
</dbReference>
<keyword evidence="8" id="KW-0547">Nucleotide-binding</keyword>
<dbReference type="InterPro" id="IPR012337">
    <property type="entry name" value="RNaseH-like_sf"/>
</dbReference>
<keyword evidence="18" id="KW-0238">DNA-binding</keyword>
<keyword evidence="16" id="KW-0239">DNA-directed DNA polymerase</keyword>
<evidence type="ECO:0000256" key="2">
    <source>
        <dbReference type="ARBA" id="ARBA00022578"/>
    </source>
</evidence>
<evidence type="ECO:0000256" key="9">
    <source>
        <dbReference type="ARBA" id="ARBA00022759"/>
    </source>
</evidence>
<dbReference type="GO" id="GO:0015074">
    <property type="term" value="P:DNA integration"/>
    <property type="evidence" value="ECO:0007669"/>
    <property type="project" value="UniProtKB-KW"/>
</dbReference>
<reference evidence="24 25" key="1">
    <citation type="journal article" date="2018" name="BMC Genomics">
        <title>Comparative genomics of the wheat fungal pathogen Pyrenophora tritici-repentis reveals chromosomal variations and genome plasticity.</title>
        <authorList>
            <person name="Moolhuijzen P."/>
            <person name="See P.T."/>
            <person name="Hane J.K."/>
            <person name="Shi G."/>
            <person name="Liu Z."/>
            <person name="Oliver R.P."/>
            <person name="Moffat C.S."/>
        </authorList>
    </citation>
    <scope>NUCLEOTIDE SEQUENCE [LARGE SCALE GENOMIC DNA]</scope>
    <source>
        <strain evidence="24">M4</strain>
    </source>
</reference>
<comment type="caution">
    <text evidence="24">The sequence shown here is derived from an EMBL/GenBank/DDBJ whole genome shotgun (WGS) entry which is preliminary data.</text>
</comment>
<dbReference type="GO" id="GO:0006310">
    <property type="term" value="P:DNA recombination"/>
    <property type="evidence" value="ECO:0007669"/>
    <property type="project" value="UniProtKB-KW"/>
</dbReference>
<keyword evidence="19" id="KW-0233">DNA recombination</keyword>
<keyword evidence="17" id="KW-0917">Virion maturation</keyword>
<keyword evidence="4" id="KW-0645">Protease</keyword>
<dbReference type="InterPro" id="IPR025724">
    <property type="entry name" value="GAG-pre-integrase_dom"/>
</dbReference>
<dbReference type="SUPFAM" id="SSF53098">
    <property type="entry name" value="Ribonuclease H-like"/>
    <property type="match status" value="1"/>
</dbReference>
<evidence type="ECO:0000256" key="17">
    <source>
        <dbReference type="ARBA" id="ARBA00023113"/>
    </source>
</evidence>
<dbReference type="GO" id="GO:0003723">
    <property type="term" value="F:RNA binding"/>
    <property type="evidence" value="ECO:0007669"/>
    <property type="project" value="UniProtKB-KW"/>
</dbReference>
<comment type="function">
    <text evidence="1">The aspartyl protease (PR) mediates the proteolytic cleavages of the Gag and Gag-Pol polyproteins after assembly of the VLP.</text>
</comment>
<keyword evidence="6" id="KW-0540">Nuclease</keyword>
<dbReference type="RefSeq" id="XP_065963907.1">
    <property type="nucleotide sequence ID" value="XM_066105280.1"/>
</dbReference>
<evidence type="ECO:0000313" key="24">
    <source>
        <dbReference type="EMBL" id="KAF7574059.1"/>
    </source>
</evidence>
<evidence type="ECO:0000256" key="22">
    <source>
        <dbReference type="SAM" id="MobiDB-lite"/>
    </source>
</evidence>
<comment type="catalytic activity">
    <reaction evidence="20">
        <text>DNA(n) + a 2'-deoxyribonucleoside 5'-triphosphate = DNA(n+1) + diphosphate</text>
        <dbReference type="Rhea" id="RHEA:22508"/>
        <dbReference type="Rhea" id="RHEA-COMP:17339"/>
        <dbReference type="Rhea" id="RHEA-COMP:17340"/>
        <dbReference type="ChEBI" id="CHEBI:33019"/>
        <dbReference type="ChEBI" id="CHEBI:61560"/>
        <dbReference type="ChEBI" id="CHEBI:173112"/>
        <dbReference type="EC" id="2.7.7.49"/>
    </reaction>
</comment>
<evidence type="ECO:0000256" key="15">
    <source>
        <dbReference type="ARBA" id="ARBA00022918"/>
    </source>
</evidence>
<evidence type="ECO:0000256" key="1">
    <source>
        <dbReference type="ARBA" id="ARBA00002180"/>
    </source>
</evidence>
<evidence type="ECO:0000259" key="23">
    <source>
        <dbReference type="PROSITE" id="PS50994"/>
    </source>
</evidence>
<keyword evidence="7" id="KW-0479">Metal-binding</keyword>
<dbReference type="KEGG" id="ptrr:90955302"/>
<dbReference type="GO" id="GO:0003887">
    <property type="term" value="F:DNA-directed DNA polymerase activity"/>
    <property type="evidence" value="ECO:0007669"/>
    <property type="project" value="UniProtKB-KW"/>
</dbReference>
<evidence type="ECO:0000256" key="11">
    <source>
        <dbReference type="ARBA" id="ARBA00022840"/>
    </source>
</evidence>
<feature type="region of interest" description="Disordered" evidence="22">
    <location>
        <begin position="293"/>
        <end position="323"/>
    </location>
</feature>
<comment type="catalytic activity">
    <reaction evidence="21">
        <text>DNA(n) + a 2'-deoxyribonucleoside 5'-triphosphate = DNA(n+1) + diphosphate</text>
        <dbReference type="Rhea" id="RHEA:22508"/>
        <dbReference type="Rhea" id="RHEA-COMP:17339"/>
        <dbReference type="Rhea" id="RHEA-COMP:17340"/>
        <dbReference type="ChEBI" id="CHEBI:33019"/>
        <dbReference type="ChEBI" id="CHEBI:61560"/>
        <dbReference type="ChEBI" id="CHEBI:173112"/>
        <dbReference type="EC" id="2.7.7.7"/>
    </reaction>
</comment>
<dbReference type="GO" id="GO:0008233">
    <property type="term" value="F:peptidase activity"/>
    <property type="evidence" value="ECO:0007669"/>
    <property type="project" value="UniProtKB-KW"/>
</dbReference>
<evidence type="ECO:0000256" key="18">
    <source>
        <dbReference type="ARBA" id="ARBA00023125"/>
    </source>
</evidence>
<evidence type="ECO:0000256" key="19">
    <source>
        <dbReference type="ARBA" id="ARBA00023172"/>
    </source>
</evidence>
<keyword evidence="5" id="KW-0548">Nucleotidyltransferase</keyword>
<dbReference type="GeneID" id="90955302"/>
<protein>
    <recommendedName>
        <fullName evidence="23">Integrase catalytic domain-containing protein</fullName>
    </recommendedName>
</protein>
<dbReference type="GO" id="GO:0006508">
    <property type="term" value="P:proteolysis"/>
    <property type="evidence" value="ECO:0007669"/>
    <property type="project" value="UniProtKB-KW"/>
</dbReference>
<keyword evidence="3" id="KW-1188">Viral release from host cell</keyword>
<evidence type="ECO:0000256" key="21">
    <source>
        <dbReference type="ARBA" id="ARBA00049244"/>
    </source>
</evidence>
<organism evidence="24 25">
    <name type="scientific">Pyrenophora tritici-repentis</name>
    <dbReference type="NCBI Taxonomy" id="45151"/>
    <lineage>
        <taxon>Eukaryota</taxon>
        <taxon>Fungi</taxon>
        <taxon>Dikarya</taxon>
        <taxon>Ascomycota</taxon>
        <taxon>Pezizomycotina</taxon>
        <taxon>Dothideomycetes</taxon>
        <taxon>Pleosporomycetidae</taxon>
        <taxon>Pleosporales</taxon>
        <taxon>Pleosporineae</taxon>
        <taxon>Pleosporaceae</taxon>
        <taxon>Pyrenophora</taxon>
    </lineage>
</organism>
<keyword evidence="13" id="KW-0694">RNA-binding</keyword>
<evidence type="ECO:0000256" key="4">
    <source>
        <dbReference type="ARBA" id="ARBA00022670"/>
    </source>
</evidence>
<dbReference type="GO" id="GO:0005524">
    <property type="term" value="F:ATP binding"/>
    <property type="evidence" value="ECO:0007669"/>
    <property type="project" value="UniProtKB-KW"/>
</dbReference>
<keyword evidence="14" id="KW-0229">DNA integration</keyword>
<dbReference type="PANTHER" id="PTHR42648">
    <property type="entry name" value="TRANSPOSASE, PUTATIVE-RELATED"/>
    <property type="match status" value="1"/>
</dbReference>
<dbReference type="GO" id="GO:0032196">
    <property type="term" value="P:transposition"/>
    <property type="evidence" value="ECO:0007669"/>
    <property type="project" value="UniProtKB-KW"/>
</dbReference>
<sequence length="362" mass="41542">MTKNSRYPLERSFILDSGTTCHVGNDIERFTNTREPGQGDFLWAGNARVWIKAYGTVVIRVQGDCPTRLLHLYDVAYCPDLHCNLVSFRILRQQGLWWDTKSNPTVLRRRNDAAIATLQERYGQWVIEYNDVKQPQGSFATTARTRHPRQRAKAMIWHKRMGHPGPQALEHLVHHSEGVKIVGLPTVECDACGRSKSKRLIRRAPREIHNGPGERVAIDFHDYEDGSNTKEKTQMLIVCRATGYFWDFYLKSHSAHSIIRALRTFVTFMKTQFSITVAVIETDNETFRSTEAQRWKDDQGIAVEPSAPDTQAQNGGAERSGGVIKEKSRAMRLDANLPWELWPEVVRSAVYLYNRTPRYSNR</sequence>